<evidence type="ECO:0000256" key="2">
    <source>
        <dbReference type="SAM" id="MobiDB-lite"/>
    </source>
</evidence>
<dbReference type="Proteomes" id="UP001267426">
    <property type="component" value="Unassembled WGS sequence"/>
</dbReference>
<dbReference type="InterPro" id="IPR001482">
    <property type="entry name" value="T2SS/T4SS_dom"/>
</dbReference>
<dbReference type="Pfam" id="PF00437">
    <property type="entry name" value="T2SSE"/>
    <property type="match status" value="1"/>
</dbReference>
<evidence type="ECO:0000313" key="4">
    <source>
        <dbReference type="EMBL" id="MDT0632953.1"/>
    </source>
</evidence>
<dbReference type="InterPro" id="IPR050921">
    <property type="entry name" value="T4SS_GSP_E_ATPase"/>
</dbReference>
<feature type="compositionally biased region" description="Basic and acidic residues" evidence="2">
    <location>
        <begin position="297"/>
        <end position="308"/>
    </location>
</feature>
<feature type="compositionally biased region" description="Polar residues" evidence="2">
    <location>
        <begin position="329"/>
        <end position="346"/>
    </location>
</feature>
<evidence type="ECO:0000313" key="5">
    <source>
        <dbReference type="Proteomes" id="UP001267426"/>
    </source>
</evidence>
<protein>
    <submittedName>
        <fullName evidence="4">P-type conjugative transfer ATPase TrbB</fullName>
    </submittedName>
</protein>
<dbReference type="SUPFAM" id="SSF52540">
    <property type="entry name" value="P-loop containing nucleoside triphosphate hydrolases"/>
    <property type="match status" value="1"/>
</dbReference>
<dbReference type="SMART" id="SM00382">
    <property type="entry name" value="AAA"/>
    <property type="match status" value="1"/>
</dbReference>
<sequence>MERYLGRAVVELFTDDDVTEIYANADGLVRTDTHARGKVRLGVRLRSDQIEQFLNAVATREGVTLNRSNPTIQAELPDVTFRGARLQGFIPPVTSAATLVLRKRAVRLYDLASYVEAGTMTDDERQALVVAVGTHQNVLVCGGTGSGKTTLCNALIQQMTAQFPRERFVILEDTAELQCDADDHLQLQTTEGLTLSDLVKHTLRCAPDRIIVGEVRDGAALDLLDAWATGHPGGCATVHATTAAGALLRMNRLAQRAGVPPQHELIAESVDLVVVIQGGTQGRRVTEMVRVGGQTDGRFDLEPVRPRSADLAPTHAPGVFPKPALSLAPANTGTPSTPRAGSGARS</sequence>
<feature type="domain" description="Bacterial type II secretion system protein E" evidence="3">
    <location>
        <begin position="203"/>
        <end position="217"/>
    </location>
</feature>
<reference evidence="4 5" key="1">
    <citation type="submission" date="2023-09" db="EMBL/GenBank/DDBJ databases">
        <authorList>
            <person name="Rey-Velasco X."/>
        </authorList>
    </citation>
    <scope>NUCLEOTIDE SEQUENCE [LARGE SCALE GENOMIC DNA]</scope>
    <source>
        <strain evidence="4 5">F394</strain>
    </source>
</reference>
<name>A0ABU3BUH6_9BACT</name>
<dbReference type="CDD" id="cd01130">
    <property type="entry name" value="VirB11-like_ATPase"/>
    <property type="match status" value="1"/>
</dbReference>
<proteinExistence type="inferred from homology"/>
<dbReference type="PANTHER" id="PTHR30486">
    <property type="entry name" value="TWITCHING MOTILITY PROTEIN PILT"/>
    <property type="match status" value="1"/>
</dbReference>
<comment type="caution">
    <text evidence="4">The sequence shown here is derived from an EMBL/GenBank/DDBJ whole genome shotgun (WGS) entry which is preliminary data.</text>
</comment>
<keyword evidence="5" id="KW-1185">Reference proteome</keyword>
<gene>
    <name evidence="4" type="primary">trbB</name>
    <name evidence="4" type="ORF">RM540_14440</name>
</gene>
<evidence type="ECO:0000259" key="3">
    <source>
        <dbReference type="PROSITE" id="PS00662"/>
    </source>
</evidence>
<dbReference type="InterPro" id="IPR003593">
    <property type="entry name" value="AAA+_ATPase"/>
</dbReference>
<dbReference type="Gene3D" id="3.30.450.370">
    <property type="match status" value="1"/>
</dbReference>
<dbReference type="PANTHER" id="PTHR30486:SF6">
    <property type="entry name" value="TYPE IV PILUS RETRACTATION ATPASE PILT"/>
    <property type="match status" value="1"/>
</dbReference>
<dbReference type="RefSeq" id="WP_311665359.1">
    <property type="nucleotide sequence ID" value="NZ_JAVRHT010000043.1"/>
</dbReference>
<organism evidence="4 5">
    <name type="scientific">Rubrivirga litoralis</name>
    <dbReference type="NCBI Taxonomy" id="3075598"/>
    <lineage>
        <taxon>Bacteria</taxon>
        <taxon>Pseudomonadati</taxon>
        <taxon>Rhodothermota</taxon>
        <taxon>Rhodothermia</taxon>
        <taxon>Rhodothermales</taxon>
        <taxon>Rubricoccaceae</taxon>
        <taxon>Rubrivirga</taxon>
    </lineage>
</organism>
<dbReference type="NCBIfam" id="TIGR02782">
    <property type="entry name" value="TrbB_P"/>
    <property type="match status" value="1"/>
</dbReference>
<dbReference type="InterPro" id="IPR027417">
    <property type="entry name" value="P-loop_NTPase"/>
</dbReference>
<comment type="similarity">
    <text evidence="1">Belongs to the GSP E family.</text>
</comment>
<dbReference type="InterPro" id="IPR014149">
    <property type="entry name" value="Conjug-transfer_TrbB"/>
</dbReference>
<dbReference type="Gene3D" id="3.40.50.300">
    <property type="entry name" value="P-loop containing nucleotide triphosphate hydrolases"/>
    <property type="match status" value="1"/>
</dbReference>
<dbReference type="PROSITE" id="PS00662">
    <property type="entry name" value="T2SP_E"/>
    <property type="match status" value="1"/>
</dbReference>
<evidence type="ECO:0000256" key="1">
    <source>
        <dbReference type="ARBA" id="ARBA00006611"/>
    </source>
</evidence>
<feature type="region of interest" description="Disordered" evidence="2">
    <location>
        <begin position="296"/>
        <end position="346"/>
    </location>
</feature>
<accession>A0ABU3BUH6</accession>
<dbReference type="EMBL" id="JAVRHT010000043">
    <property type="protein sequence ID" value="MDT0632953.1"/>
    <property type="molecule type" value="Genomic_DNA"/>
</dbReference>